<feature type="signal peptide" evidence="1">
    <location>
        <begin position="1"/>
        <end position="20"/>
    </location>
</feature>
<name>A0A413EVA5_BACOV</name>
<dbReference type="PROSITE" id="PS51257">
    <property type="entry name" value="PROKAR_LIPOPROTEIN"/>
    <property type="match status" value="1"/>
</dbReference>
<evidence type="ECO:0000313" key="3">
    <source>
        <dbReference type="Proteomes" id="UP000286031"/>
    </source>
</evidence>
<dbReference type="EMBL" id="QSBI01000005">
    <property type="protein sequence ID" value="RGX11721.1"/>
    <property type="molecule type" value="Genomic_DNA"/>
</dbReference>
<sequence length="299" mass="32973">MRKQNVWALCLMGMACLVSCNNEQEFSYMKTDSPLNLTAVQVKQSVQSRASSDNQWIGDGTEHVSVSDGSDAATYTVVNENGELQCSDENNQLYWASATEEQTVTAWYPATADNKLWESWTVKSDQSGDGYQQSDMMYANTKVALQGSHVLPFRHQTAKVIVHLLKNEVMAEELAGATVTIKNVALQGNVNEGALIRNEQAGVEDVNPKAVSPMKDYLASYEALLIPQLVKNKVFIEIKTTGGKTFTYKPKGNEGLLEGTYQNIYYVTVGKPGISVVVERGGLQWGQEGEDQIVDMTHE</sequence>
<dbReference type="InterPro" id="IPR025049">
    <property type="entry name" value="Mfa-like_1"/>
</dbReference>
<reference evidence="2 3" key="1">
    <citation type="submission" date="2018-08" db="EMBL/GenBank/DDBJ databases">
        <title>A genome reference for cultivated species of the human gut microbiota.</title>
        <authorList>
            <person name="Zou Y."/>
            <person name="Xue W."/>
            <person name="Luo G."/>
        </authorList>
    </citation>
    <scope>NUCLEOTIDE SEQUENCE [LARGE SCALE GENOMIC DNA]</scope>
    <source>
        <strain evidence="2 3">AF04-46</strain>
    </source>
</reference>
<gene>
    <name evidence="2" type="ORF">DWV35_06360</name>
</gene>
<dbReference type="RefSeq" id="WP_118023750.1">
    <property type="nucleotide sequence ID" value="NZ_JANUKI010000001.1"/>
</dbReference>
<evidence type="ECO:0000256" key="1">
    <source>
        <dbReference type="SAM" id="SignalP"/>
    </source>
</evidence>
<dbReference type="CDD" id="cd13120">
    <property type="entry name" value="BF2867_like_N"/>
    <property type="match status" value="1"/>
</dbReference>
<feature type="chain" id="PRO_5019151192" evidence="1">
    <location>
        <begin position="21"/>
        <end position="299"/>
    </location>
</feature>
<dbReference type="InterPro" id="IPR042278">
    <property type="entry name" value="Mfa-like_1_N"/>
</dbReference>
<dbReference type="AlphaFoldDB" id="A0A413EVA5"/>
<proteinExistence type="predicted"/>
<dbReference type="Proteomes" id="UP000286031">
    <property type="component" value="Unassembled WGS sequence"/>
</dbReference>
<organism evidence="2 3">
    <name type="scientific">Bacteroides ovatus</name>
    <dbReference type="NCBI Taxonomy" id="28116"/>
    <lineage>
        <taxon>Bacteria</taxon>
        <taxon>Pseudomonadati</taxon>
        <taxon>Bacteroidota</taxon>
        <taxon>Bacteroidia</taxon>
        <taxon>Bacteroidales</taxon>
        <taxon>Bacteroidaceae</taxon>
        <taxon>Bacteroides</taxon>
    </lineage>
</organism>
<dbReference type="CDD" id="cd13121">
    <property type="entry name" value="BF2867_like_C"/>
    <property type="match status" value="1"/>
</dbReference>
<protein>
    <submittedName>
        <fullName evidence="2">Fimbrillin family protein</fullName>
    </submittedName>
</protein>
<dbReference type="Gene3D" id="2.60.40.2620">
    <property type="entry name" value="Fimbrillin-like"/>
    <property type="match status" value="1"/>
</dbReference>
<dbReference type="Gene3D" id="2.60.40.2630">
    <property type="match status" value="1"/>
</dbReference>
<keyword evidence="1" id="KW-0732">Signal</keyword>
<comment type="caution">
    <text evidence="2">The sequence shown here is derived from an EMBL/GenBank/DDBJ whole genome shotgun (WGS) entry which is preliminary data.</text>
</comment>
<dbReference type="Pfam" id="PF13149">
    <property type="entry name" value="Mfa_like_1"/>
    <property type="match status" value="1"/>
</dbReference>
<evidence type="ECO:0000313" key="2">
    <source>
        <dbReference type="EMBL" id="RGX11721.1"/>
    </source>
</evidence>
<accession>A0A413EVA5</accession>